<gene>
    <name evidence="2" type="ORF">RU92_GL000663</name>
</gene>
<evidence type="ECO:0000313" key="3">
    <source>
        <dbReference type="Proteomes" id="UP000218711"/>
    </source>
</evidence>
<dbReference type="AlphaFoldDB" id="A0A2A5SYN8"/>
<accession>A0A2A5SYN8</accession>
<dbReference type="EMBL" id="JXKC01000001">
    <property type="protein sequence ID" value="PCS21015.1"/>
    <property type="molecule type" value="Genomic_DNA"/>
</dbReference>
<proteinExistence type="predicted"/>
<dbReference type="Proteomes" id="UP000218711">
    <property type="component" value="Unassembled WGS sequence"/>
</dbReference>
<keyword evidence="1" id="KW-0812">Transmembrane</keyword>
<evidence type="ECO:0000256" key="1">
    <source>
        <dbReference type="SAM" id="Phobius"/>
    </source>
</evidence>
<comment type="caution">
    <text evidence="2">The sequence shown here is derived from an EMBL/GenBank/DDBJ whole genome shotgun (WGS) entry which is preliminary data.</text>
</comment>
<reference evidence="2 3" key="1">
    <citation type="submission" date="2014-12" db="EMBL/GenBank/DDBJ databases">
        <title>Draft genome sequences of 10 type strains of Lactococcus.</title>
        <authorList>
            <person name="Sun Z."/>
            <person name="Zhong Z."/>
            <person name="Liu W."/>
            <person name="Zhang W."/>
            <person name="Zhang H."/>
        </authorList>
    </citation>
    <scope>NUCLEOTIDE SEQUENCE [LARGE SCALE GENOMIC DNA]</scope>
    <source>
        <strain evidence="2 3">DSM 21502</strain>
    </source>
</reference>
<organism evidence="2 3">
    <name type="scientific">Lactococcus cremoris subsp. tructae</name>
    <dbReference type="NCBI Taxonomy" id="542833"/>
    <lineage>
        <taxon>Bacteria</taxon>
        <taxon>Bacillati</taxon>
        <taxon>Bacillota</taxon>
        <taxon>Bacilli</taxon>
        <taxon>Lactobacillales</taxon>
        <taxon>Streptococcaceae</taxon>
        <taxon>Lactococcus</taxon>
    </lineage>
</organism>
<protein>
    <submittedName>
        <fullName evidence="2">Uncharacterized protein</fullName>
    </submittedName>
</protein>
<keyword evidence="1" id="KW-1133">Transmembrane helix</keyword>
<evidence type="ECO:0000313" key="2">
    <source>
        <dbReference type="EMBL" id="PCS21015.1"/>
    </source>
</evidence>
<keyword evidence="1" id="KW-0472">Membrane</keyword>
<sequence>MLGEAMKKPLIILDGFLILLIMILGLTLLHNIQEQSKESSISNTADSQQNSIENKKEIKKVGLKINTKEVKKGNFLTLSGLWKNRQSKSIVVSGPSATFGDIQYELVLEGITPENELPYLKLIGEGKDSGKFLGVYPQGSAIPVRLANGRIDYAGQYDPTDKKKDRIILFDDYLSAQDILGQVLYRELEEIL</sequence>
<feature type="transmembrane region" description="Helical" evidence="1">
    <location>
        <begin position="12"/>
        <end position="32"/>
    </location>
</feature>
<name>A0A2A5SYN8_LACLC</name>